<sequence>MNPMSADSRRGLLASLRSAVPAALSCSLILSGCAGGADAPVPTRVGTATPVPMSTPTDPSPVDSASSDMKALTAVTVASLTPDEALDPRQVGKRIRWAGAIHQIAPTGRGVCLTILYAPGGDAGQPRWSREATPGTFRACTDGSYDRTLVGETTNVTIIGRISGKANIGMGGGSSPGPVVEIEKLFRWSDCLSGDTSPDCSIGFVMPGAAPDE</sequence>
<dbReference type="Proteomes" id="UP001427805">
    <property type="component" value="Unassembled WGS sequence"/>
</dbReference>
<keyword evidence="2" id="KW-0732">Signal</keyword>
<evidence type="ECO:0000313" key="3">
    <source>
        <dbReference type="EMBL" id="MEN3745845.1"/>
    </source>
</evidence>
<feature type="chain" id="PRO_5046120795" evidence="2">
    <location>
        <begin position="37"/>
        <end position="213"/>
    </location>
</feature>
<protein>
    <submittedName>
        <fullName evidence="3">Slp family lipoprotein</fullName>
    </submittedName>
</protein>
<name>A0ABV0B400_9SPHN</name>
<feature type="region of interest" description="Disordered" evidence="1">
    <location>
        <begin position="45"/>
        <end position="66"/>
    </location>
</feature>
<dbReference type="EMBL" id="JBDIZK010000001">
    <property type="protein sequence ID" value="MEN3745845.1"/>
    <property type="molecule type" value="Genomic_DNA"/>
</dbReference>
<organism evidence="3 4">
    <name type="scientific">Sphingomonas rustica</name>
    <dbReference type="NCBI Taxonomy" id="3103142"/>
    <lineage>
        <taxon>Bacteria</taxon>
        <taxon>Pseudomonadati</taxon>
        <taxon>Pseudomonadota</taxon>
        <taxon>Alphaproteobacteria</taxon>
        <taxon>Sphingomonadales</taxon>
        <taxon>Sphingomonadaceae</taxon>
        <taxon>Sphingomonas</taxon>
    </lineage>
</organism>
<evidence type="ECO:0000256" key="1">
    <source>
        <dbReference type="SAM" id="MobiDB-lite"/>
    </source>
</evidence>
<dbReference type="RefSeq" id="WP_346244850.1">
    <property type="nucleotide sequence ID" value="NZ_JBDIZK010000001.1"/>
</dbReference>
<gene>
    <name evidence="3" type="ORF">TPR58_01600</name>
</gene>
<evidence type="ECO:0000313" key="4">
    <source>
        <dbReference type="Proteomes" id="UP001427805"/>
    </source>
</evidence>
<keyword evidence="4" id="KW-1185">Reference proteome</keyword>
<dbReference type="Pfam" id="PF03843">
    <property type="entry name" value="Slp"/>
    <property type="match status" value="1"/>
</dbReference>
<dbReference type="InterPro" id="IPR004658">
    <property type="entry name" value="OMP_Slp"/>
</dbReference>
<accession>A0ABV0B400</accession>
<reference evidence="3 4" key="1">
    <citation type="submission" date="2024-05" db="EMBL/GenBank/DDBJ databases">
        <title>Sphingomonas sp. HF-S3 16S ribosomal RNA gene Genome sequencing and assembly.</title>
        <authorList>
            <person name="Lee H."/>
        </authorList>
    </citation>
    <scope>NUCLEOTIDE SEQUENCE [LARGE SCALE GENOMIC DNA]</scope>
    <source>
        <strain evidence="3 4">HF-S3</strain>
    </source>
</reference>
<keyword evidence="3" id="KW-0449">Lipoprotein</keyword>
<feature type="signal peptide" evidence="2">
    <location>
        <begin position="1"/>
        <end position="36"/>
    </location>
</feature>
<proteinExistence type="predicted"/>
<evidence type="ECO:0000256" key="2">
    <source>
        <dbReference type="SAM" id="SignalP"/>
    </source>
</evidence>
<feature type="compositionally biased region" description="Polar residues" evidence="1">
    <location>
        <begin position="52"/>
        <end position="66"/>
    </location>
</feature>
<comment type="caution">
    <text evidence="3">The sequence shown here is derived from an EMBL/GenBank/DDBJ whole genome shotgun (WGS) entry which is preliminary data.</text>
</comment>